<dbReference type="Gene3D" id="3.30.1490.20">
    <property type="entry name" value="ATP-grasp fold, A domain"/>
    <property type="match status" value="1"/>
</dbReference>
<dbReference type="GO" id="GO:0016301">
    <property type="term" value="F:kinase activity"/>
    <property type="evidence" value="ECO:0007669"/>
    <property type="project" value="UniProtKB-KW"/>
</dbReference>
<gene>
    <name evidence="2" type="ORF">ASZ90_019377</name>
</gene>
<accession>A0A0W8E3Q6</accession>
<dbReference type="GO" id="GO:0005524">
    <property type="term" value="F:ATP binding"/>
    <property type="evidence" value="ECO:0007669"/>
    <property type="project" value="InterPro"/>
</dbReference>
<dbReference type="InterPro" id="IPR002192">
    <property type="entry name" value="PPDK_AMP/ATP-bd"/>
</dbReference>
<dbReference type="EMBL" id="LNQE01001888">
    <property type="protein sequence ID" value="KUG03278.1"/>
    <property type="molecule type" value="Genomic_DNA"/>
</dbReference>
<name>A0A0W8E3Q6_9ZZZZ</name>
<feature type="domain" description="Pyruvate phosphate dikinase AMP/ATP-binding" evidence="1">
    <location>
        <begin position="294"/>
        <end position="669"/>
    </location>
</feature>
<reference evidence="2" key="1">
    <citation type="journal article" date="2015" name="Proc. Natl. Acad. Sci. U.S.A.">
        <title>Networks of energetic and metabolic interactions define dynamics in microbial communities.</title>
        <authorList>
            <person name="Embree M."/>
            <person name="Liu J.K."/>
            <person name="Al-Bassam M.M."/>
            <person name="Zengler K."/>
        </authorList>
    </citation>
    <scope>NUCLEOTIDE SEQUENCE</scope>
</reference>
<organism evidence="2">
    <name type="scientific">hydrocarbon metagenome</name>
    <dbReference type="NCBI Taxonomy" id="938273"/>
    <lineage>
        <taxon>unclassified sequences</taxon>
        <taxon>metagenomes</taxon>
        <taxon>ecological metagenomes</taxon>
    </lineage>
</organism>
<dbReference type="AlphaFoldDB" id="A0A0W8E3Q6"/>
<proteinExistence type="predicted"/>
<sequence length="866" mass="99011">MSEAERASTGLRGLDDVLHGLRLGDNVVWQVDSISDYCEFVRAFVSQALLEERRVVYMRFGQHDAIFNKNDGVYIYHLDAEDGFESFSCQVHRIVSEEGYQVYYVFDCLSDLLTSWATDLMTGNFFRVTCPYLYELDTIAYFAILRNRISNNTIARIRETTQLFLDVHRQENEVFVHPIKVFERYSPNMYLPHLRVAGGDFVPVTSSVQAATLFSRFKGPGYVESKLDFGDRLFLQARELMTKNGSGPEEKRAMLIQLCRMIIGRDSEILELAERYFTLEDLLEIRTRVVGSGFVGGKTVGMLLARKILTSSVDSPWTEWLEAHDSFYIGSDLYYTYLVENSCWKLRMEQKKEEYFFSHAAGLREGILQGSFPNFIKEQFYQMLDYFGQAPIIVRSSSLLEDGFGNAFAGKYESVFCVNQGTLAQRYEAFERALKIVYASTMSEDALAYRMQRGLVARDEQMALLVQRVSGSHHSQYFFPDLAGVAMSFNPYVWREEMNAEAGMMRLVIGLGTRAVDRADDDYPRVLAMDRPNLRPDASLEGLRVYSQHQVDVLDSRTNEWGSISLNKVPELEPGMQTWNLMAIRDHETSRRMRKLGLNSEEWLLNFDGLINCTPFIERMRLMMQHLQAAYKYPVDTEFACNFVSDSEMRINLLQCRPLQTLVRQEGREAECGRSSGDLLYASRGRFMGYGVTWYPEKIVLVDPVEYIALSQQGKYQVARLIGNLNRLFKGGKYGPFALIGPGRWGTSIPSLGVPVSFAEICNCSVLVEVAVKEKGFMPELSFGTHFFQDLIETGIFYTALFPGEEGVLYYPELLDKEENILDQLIPGYARYSTVIKVIDLSPTGRKLWLNVDIKNRQVAAFFTCP</sequence>
<dbReference type="Pfam" id="PF01326">
    <property type="entry name" value="PPDK_N"/>
    <property type="match status" value="1"/>
</dbReference>
<evidence type="ECO:0000259" key="1">
    <source>
        <dbReference type="Pfam" id="PF01326"/>
    </source>
</evidence>
<keyword evidence="2" id="KW-0670">Pyruvate</keyword>
<dbReference type="InterPro" id="IPR013815">
    <property type="entry name" value="ATP_grasp_subdomain_1"/>
</dbReference>
<evidence type="ECO:0000313" key="2">
    <source>
        <dbReference type="EMBL" id="KUG03278.1"/>
    </source>
</evidence>
<keyword evidence="2" id="KW-0418">Kinase</keyword>
<keyword evidence="2" id="KW-0808">Transferase</keyword>
<comment type="caution">
    <text evidence="2">The sequence shown here is derived from an EMBL/GenBank/DDBJ whole genome shotgun (WGS) entry which is preliminary data.</text>
</comment>
<dbReference type="SUPFAM" id="SSF56059">
    <property type="entry name" value="Glutathione synthetase ATP-binding domain-like"/>
    <property type="match status" value="1"/>
</dbReference>
<protein>
    <submittedName>
        <fullName evidence="2">Phosphoenolpyruvate synthase / pyruvate phosphate dikinase</fullName>
    </submittedName>
</protein>